<dbReference type="AlphaFoldDB" id="A0A9W9IMI5"/>
<feature type="domain" description="Guanylate kinase-like" evidence="4">
    <location>
        <begin position="9"/>
        <end position="163"/>
    </location>
</feature>
<reference evidence="5" key="2">
    <citation type="journal article" date="2023" name="IMA Fungus">
        <title>Comparative genomic study of the Penicillium genus elucidates a diverse pangenome and 15 lateral gene transfer events.</title>
        <authorList>
            <person name="Petersen C."/>
            <person name="Sorensen T."/>
            <person name="Nielsen M.R."/>
            <person name="Sondergaard T.E."/>
            <person name="Sorensen J.L."/>
            <person name="Fitzpatrick D.A."/>
            <person name="Frisvad J.C."/>
            <person name="Nielsen K.L."/>
        </authorList>
    </citation>
    <scope>NUCLEOTIDE SEQUENCE</scope>
    <source>
        <strain evidence="5">IBT 26290</strain>
    </source>
</reference>
<dbReference type="EMBL" id="JAPQKN010000001">
    <property type="protein sequence ID" value="KAJ5176996.1"/>
    <property type="molecule type" value="Genomic_DNA"/>
</dbReference>
<keyword evidence="3 5" id="KW-0418">Kinase</keyword>
<dbReference type="Proteomes" id="UP001149163">
    <property type="component" value="Unassembled WGS sequence"/>
</dbReference>
<dbReference type="PANTHER" id="PTHR23117">
    <property type="entry name" value="GUANYLATE KINASE-RELATED"/>
    <property type="match status" value="1"/>
</dbReference>
<reference evidence="5" key="1">
    <citation type="submission" date="2022-11" db="EMBL/GenBank/DDBJ databases">
        <authorList>
            <person name="Petersen C."/>
        </authorList>
    </citation>
    <scope>NUCLEOTIDE SEQUENCE</scope>
    <source>
        <strain evidence="5">IBT 26290</strain>
    </source>
</reference>
<evidence type="ECO:0000256" key="1">
    <source>
        <dbReference type="ARBA" id="ARBA00005790"/>
    </source>
</evidence>
<dbReference type="SMART" id="SM00072">
    <property type="entry name" value="GuKc"/>
    <property type="match status" value="1"/>
</dbReference>
<name>A0A9W9IMI5_9EURO</name>
<accession>A0A9W9IMI5</accession>
<evidence type="ECO:0000259" key="4">
    <source>
        <dbReference type="PROSITE" id="PS50052"/>
    </source>
</evidence>
<comment type="caution">
    <text evidence="5">The sequence shown here is derived from an EMBL/GenBank/DDBJ whole genome shotgun (WGS) entry which is preliminary data.</text>
</comment>
<evidence type="ECO:0000256" key="2">
    <source>
        <dbReference type="ARBA" id="ARBA00022679"/>
    </source>
</evidence>
<protein>
    <submittedName>
        <fullName evidence="5">Guanylate kinase</fullName>
    </submittedName>
</protein>
<sequence>MALTAAPNSRVINISGPSGNGKRTLAHKAIDKRPDTFTLAVSHTSTRSPRAGERQLYGTSKASIVGAAMNGLVVMLNIEPNGGQQIQAEPSVDACYIFIKPPSLDALGARLRSCGTESDADVQRRLARACVGLEIAGKWGSYDKPIVNDDLEMAYRELEEFAL</sequence>
<comment type="similarity">
    <text evidence="1">Belongs to the guanylate kinase family.</text>
</comment>
<keyword evidence="2" id="KW-0808">Transferase</keyword>
<dbReference type="InterPro" id="IPR008144">
    <property type="entry name" value="Guanylate_kin-like_dom"/>
</dbReference>
<dbReference type="GO" id="GO:0004385">
    <property type="term" value="F:GMP kinase activity"/>
    <property type="evidence" value="ECO:0007669"/>
    <property type="project" value="TreeGrafter"/>
</dbReference>
<dbReference type="InterPro" id="IPR008145">
    <property type="entry name" value="GK/Ca_channel_bsu"/>
</dbReference>
<dbReference type="GO" id="GO:0005829">
    <property type="term" value="C:cytosol"/>
    <property type="evidence" value="ECO:0007669"/>
    <property type="project" value="TreeGrafter"/>
</dbReference>
<dbReference type="RefSeq" id="XP_056548604.1">
    <property type="nucleotide sequence ID" value="XM_056684998.1"/>
</dbReference>
<dbReference type="InterPro" id="IPR027417">
    <property type="entry name" value="P-loop_NTPase"/>
</dbReference>
<dbReference type="Gene3D" id="3.40.50.300">
    <property type="entry name" value="P-loop containing nucleotide triphosphate hydrolases"/>
    <property type="match status" value="2"/>
</dbReference>
<evidence type="ECO:0000313" key="6">
    <source>
        <dbReference type="Proteomes" id="UP001149163"/>
    </source>
</evidence>
<gene>
    <name evidence="5" type="ORF">N7482_002873</name>
</gene>
<proteinExistence type="inferred from homology"/>
<dbReference type="OrthoDB" id="6334211at2759"/>
<dbReference type="PANTHER" id="PTHR23117:SF13">
    <property type="entry name" value="GUANYLATE KINASE"/>
    <property type="match status" value="1"/>
</dbReference>
<evidence type="ECO:0000256" key="3">
    <source>
        <dbReference type="ARBA" id="ARBA00022777"/>
    </source>
</evidence>
<dbReference type="Pfam" id="PF00625">
    <property type="entry name" value="Guanylate_kin"/>
    <property type="match status" value="2"/>
</dbReference>
<evidence type="ECO:0000313" key="5">
    <source>
        <dbReference type="EMBL" id="KAJ5176996.1"/>
    </source>
</evidence>
<dbReference type="PROSITE" id="PS50052">
    <property type="entry name" value="GUANYLATE_KINASE_2"/>
    <property type="match status" value="1"/>
</dbReference>
<organism evidence="5 6">
    <name type="scientific">Penicillium canariense</name>
    <dbReference type="NCBI Taxonomy" id="189055"/>
    <lineage>
        <taxon>Eukaryota</taxon>
        <taxon>Fungi</taxon>
        <taxon>Dikarya</taxon>
        <taxon>Ascomycota</taxon>
        <taxon>Pezizomycotina</taxon>
        <taxon>Eurotiomycetes</taxon>
        <taxon>Eurotiomycetidae</taxon>
        <taxon>Eurotiales</taxon>
        <taxon>Aspergillaceae</taxon>
        <taxon>Penicillium</taxon>
    </lineage>
</organism>
<dbReference type="GeneID" id="81424174"/>
<keyword evidence="6" id="KW-1185">Reference proteome</keyword>
<dbReference type="SUPFAM" id="SSF52540">
    <property type="entry name" value="P-loop containing nucleoside triphosphate hydrolases"/>
    <property type="match status" value="1"/>
</dbReference>